<sequence length="66" mass="7537">SVATEFINDEEILSTLKYAEENKSNKELITSLLASITMLITHTSFSLYGIPILPIMYVLYSCKMRF</sequence>
<dbReference type="AlphaFoldDB" id="W1XHU6"/>
<evidence type="ECO:0000256" key="1">
    <source>
        <dbReference type="SAM" id="Phobius"/>
    </source>
</evidence>
<dbReference type="EMBL" id="AZMM01016387">
    <property type="protein sequence ID" value="ETJ29070.1"/>
    <property type="molecule type" value="Genomic_DNA"/>
</dbReference>
<organism evidence="2">
    <name type="scientific">human gut metagenome</name>
    <dbReference type="NCBI Taxonomy" id="408170"/>
    <lineage>
        <taxon>unclassified sequences</taxon>
        <taxon>metagenomes</taxon>
        <taxon>organismal metagenomes</taxon>
    </lineage>
</organism>
<feature type="non-terminal residue" evidence="2">
    <location>
        <position position="66"/>
    </location>
</feature>
<keyword evidence="1" id="KW-0472">Membrane</keyword>
<evidence type="ECO:0000313" key="2">
    <source>
        <dbReference type="EMBL" id="ETJ29070.1"/>
    </source>
</evidence>
<comment type="caution">
    <text evidence="2">The sequence shown here is derived from an EMBL/GenBank/DDBJ whole genome shotgun (WGS) entry which is preliminary data.</text>
</comment>
<accession>W1XHU6</accession>
<feature type="non-terminal residue" evidence="2">
    <location>
        <position position="1"/>
    </location>
</feature>
<protein>
    <submittedName>
        <fullName evidence="2">Thiamine biosynthesis protein ThiH</fullName>
    </submittedName>
</protein>
<keyword evidence="1" id="KW-0812">Transmembrane</keyword>
<keyword evidence="1" id="KW-1133">Transmembrane helix</keyword>
<reference evidence="2" key="1">
    <citation type="submission" date="2013-12" db="EMBL/GenBank/DDBJ databases">
        <title>A Varibaculum cambriense genome reconstructed from a premature infant gut community with otherwise low bacterial novelty that shifts toward anaerobic metabolism during the third week of life.</title>
        <authorList>
            <person name="Brown C.T."/>
            <person name="Sharon I."/>
            <person name="Thomas B.C."/>
            <person name="Castelle C.J."/>
            <person name="Morowitz M.J."/>
            <person name="Banfield J.F."/>
        </authorList>
    </citation>
    <scope>NUCLEOTIDE SEQUENCE</scope>
</reference>
<feature type="transmembrane region" description="Helical" evidence="1">
    <location>
        <begin position="32"/>
        <end position="60"/>
    </location>
</feature>
<name>W1XHU6_9ZZZZ</name>
<gene>
    <name evidence="2" type="ORF">Q604_UNBC16387G0001</name>
</gene>
<proteinExistence type="predicted"/>